<keyword evidence="2" id="KW-0808">Transferase</keyword>
<dbReference type="HOGENOM" id="CLU_041102_0_0_5"/>
<comment type="similarity">
    <text evidence="1">Belongs to the HipA Ser/Thr kinase family.</text>
</comment>
<reference evidence="6" key="1">
    <citation type="submission" date="2013-11" db="EMBL/GenBank/DDBJ databases">
        <title>Draft genome sequence of the broad-host-range Rhizobium sp. LPU83 strain, a member of the low-genetic diversity Oregon-like Rhizobium sp. group.</title>
        <authorList>
            <person name="Wibberg D."/>
            <person name="Puehler A."/>
            <person name="Schlueter A."/>
        </authorList>
    </citation>
    <scope>NUCLEOTIDE SEQUENCE [LARGE SCALE GENOMIC DNA]</scope>
    <source>
        <strain evidence="6">LPU83</strain>
    </source>
</reference>
<dbReference type="GO" id="GO:0004674">
    <property type="term" value="F:protein serine/threonine kinase activity"/>
    <property type="evidence" value="ECO:0007669"/>
    <property type="project" value="TreeGrafter"/>
</dbReference>
<dbReference type="InterPro" id="IPR052028">
    <property type="entry name" value="HipA_Ser/Thr_kinase"/>
</dbReference>
<gene>
    <name evidence="6" type="ORF">LPU83_3087</name>
</gene>
<organism evidence="6 7">
    <name type="scientific">Rhizobium favelukesii</name>
    <dbReference type="NCBI Taxonomy" id="348824"/>
    <lineage>
        <taxon>Bacteria</taxon>
        <taxon>Pseudomonadati</taxon>
        <taxon>Pseudomonadota</taxon>
        <taxon>Alphaproteobacteria</taxon>
        <taxon>Hyphomicrobiales</taxon>
        <taxon>Rhizobiaceae</taxon>
        <taxon>Rhizobium/Agrobacterium group</taxon>
        <taxon>Rhizobium</taxon>
    </lineage>
</organism>
<dbReference type="eggNOG" id="COG3550">
    <property type="taxonomic scope" value="Bacteria"/>
</dbReference>
<feature type="region of interest" description="Disordered" evidence="4">
    <location>
        <begin position="1"/>
        <end position="21"/>
    </location>
</feature>
<evidence type="ECO:0000256" key="4">
    <source>
        <dbReference type="SAM" id="MobiDB-lite"/>
    </source>
</evidence>
<evidence type="ECO:0000313" key="7">
    <source>
        <dbReference type="Proteomes" id="UP000019443"/>
    </source>
</evidence>
<dbReference type="PANTHER" id="PTHR37419:SF8">
    <property type="entry name" value="TOXIN YJJJ"/>
    <property type="match status" value="1"/>
</dbReference>
<dbReference type="KEGG" id="rhl:LPU83_3087"/>
<evidence type="ECO:0000256" key="3">
    <source>
        <dbReference type="ARBA" id="ARBA00022777"/>
    </source>
</evidence>
<proteinExistence type="inferred from homology"/>
<dbReference type="GO" id="GO:0005829">
    <property type="term" value="C:cytosol"/>
    <property type="evidence" value="ECO:0007669"/>
    <property type="project" value="TreeGrafter"/>
</dbReference>
<dbReference type="AlphaFoldDB" id="W6RBT4"/>
<dbReference type="PATRIC" id="fig|348824.6.peg.3328"/>
<dbReference type="InterPro" id="IPR012893">
    <property type="entry name" value="HipA-like_C"/>
</dbReference>
<sequence length="345" mass="37780">MGPRFDAPAERRRAEKAGEPPRTLGEIDYLLAVDDEARQGALRFAGKEGGPFLADHEDATRIPPLIELPRLLAATERIIDDDHDGHDDDEDENLRLLLAPGSSLGGARPKASVRDRDGALVIAKFPHKDDEFNTVAWEAVALSLAARAGIATAASQFEHIAEKPVLLLRRFDRDGATRIPFLSAMSMLGAKDNEPHSYLEIVDALRQSGARAKEDMRELWRRIVFTIMISNSDDHMRNHGFLYTGPDGWALSPAYDLNPVPVDIKPRVLSTAIDLDDQTASLDVALSVADYFELKPAQARGIAAEVAASVSCWRDEAGRIGLSVRECDRMASAFEHGDLAAALKK</sequence>
<dbReference type="Pfam" id="PF07804">
    <property type="entry name" value="HipA_C"/>
    <property type="match status" value="1"/>
</dbReference>
<protein>
    <submittedName>
        <fullName evidence="6">Protein hipA</fullName>
    </submittedName>
</protein>
<dbReference type="Gene3D" id="1.10.1070.20">
    <property type="match status" value="1"/>
</dbReference>
<feature type="compositionally biased region" description="Basic and acidic residues" evidence="4">
    <location>
        <begin position="7"/>
        <end position="19"/>
    </location>
</feature>
<dbReference type="PANTHER" id="PTHR37419">
    <property type="entry name" value="SERINE/THREONINE-PROTEIN KINASE TOXIN HIPA"/>
    <property type="match status" value="1"/>
</dbReference>
<keyword evidence="7" id="KW-1185">Reference proteome</keyword>
<evidence type="ECO:0000256" key="2">
    <source>
        <dbReference type="ARBA" id="ARBA00022679"/>
    </source>
</evidence>
<accession>W6RBT4</accession>
<name>W6RBT4_9HYPH</name>
<evidence type="ECO:0000313" key="6">
    <source>
        <dbReference type="EMBL" id="CDM58737.1"/>
    </source>
</evidence>
<dbReference type="EMBL" id="HG916852">
    <property type="protein sequence ID" value="CDM58737.1"/>
    <property type="molecule type" value="Genomic_DNA"/>
</dbReference>
<evidence type="ECO:0000259" key="5">
    <source>
        <dbReference type="Pfam" id="PF07804"/>
    </source>
</evidence>
<keyword evidence="3" id="KW-0418">Kinase</keyword>
<dbReference type="Proteomes" id="UP000019443">
    <property type="component" value="Chromosome"/>
</dbReference>
<feature type="domain" description="HipA-like C-terminal" evidence="5">
    <location>
        <begin position="102"/>
        <end position="310"/>
    </location>
</feature>
<evidence type="ECO:0000256" key="1">
    <source>
        <dbReference type="ARBA" id="ARBA00010164"/>
    </source>
</evidence>